<proteinExistence type="predicted"/>
<reference evidence="1 2" key="1">
    <citation type="submission" date="2020-07" db="EMBL/GenBank/DDBJ databases">
        <title>Sequencing the genomes of 1000 actinobacteria strains.</title>
        <authorList>
            <person name="Klenk H.-P."/>
        </authorList>
    </citation>
    <scope>NUCLEOTIDE SEQUENCE [LARGE SCALE GENOMIC DNA]</scope>
    <source>
        <strain evidence="1 2">DSM 22083</strain>
    </source>
</reference>
<keyword evidence="2" id="KW-1185">Reference proteome</keyword>
<gene>
    <name evidence="1" type="ORF">BKA15_002892</name>
</gene>
<dbReference type="AlphaFoldDB" id="A0A7Y9LC72"/>
<accession>A0A7Y9LC72</accession>
<protein>
    <recommendedName>
        <fullName evidence="3">DinB superfamily protein</fullName>
    </recommendedName>
</protein>
<dbReference type="InterPro" id="IPR034660">
    <property type="entry name" value="DinB/YfiT-like"/>
</dbReference>
<evidence type="ECO:0008006" key="3">
    <source>
        <dbReference type="Google" id="ProtNLM"/>
    </source>
</evidence>
<organism evidence="1 2">
    <name type="scientific">Microlunatus parietis</name>
    <dbReference type="NCBI Taxonomy" id="682979"/>
    <lineage>
        <taxon>Bacteria</taxon>
        <taxon>Bacillati</taxon>
        <taxon>Actinomycetota</taxon>
        <taxon>Actinomycetes</taxon>
        <taxon>Propionibacteriales</taxon>
        <taxon>Propionibacteriaceae</taxon>
        <taxon>Microlunatus</taxon>
    </lineage>
</organism>
<dbReference type="Proteomes" id="UP000569914">
    <property type="component" value="Unassembled WGS sequence"/>
</dbReference>
<sequence length="168" mass="19032">MDYTRIPLADCPTGTEGEVMLFALDRVHRKFAWKTGGLTVDQLQQRHPPSKMTLAWLIIHLTRVEADWTAKAEGRSHEESLGGMDWDAHGRQPDRLYGLWYDTIARTRQSWATMINDGGLDTVVDWGDGYRVNRRRALTDILEENLLHTGHASIVREAVDGLIGNDPP</sequence>
<dbReference type="InterPro" id="IPR007061">
    <property type="entry name" value="MST-like"/>
</dbReference>
<dbReference type="SUPFAM" id="SSF109854">
    <property type="entry name" value="DinB/YfiT-like putative metalloenzymes"/>
    <property type="match status" value="1"/>
</dbReference>
<evidence type="ECO:0000313" key="2">
    <source>
        <dbReference type="Proteomes" id="UP000569914"/>
    </source>
</evidence>
<dbReference type="Pfam" id="PF04978">
    <property type="entry name" value="MST"/>
    <property type="match status" value="1"/>
</dbReference>
<name>A0A7Y9LC72_9ACTN</name>
<evidence type="ECO:0000313" key="1">
    <source>
        <dbReference type="EMBL" id="NYE71563.1"/>
    </source>
</evidence>
<dbReference type="EMBL" id="JACCBU010000001">
    <property type="protein sequence ID" value="NYE71563.1"/>
    <property type="molecule type" value="Genomic_DNA"/>
</dbReference>
<dbReference type="Gene3D" id="1.20.120.450">
    <property type="entry name" value="dinb family like domain"/>
    <property type="match status" value="1"/>
</dbReference>
<comment type="caution">
    <text evidence="1">The sequence shown here is derived from an EMBL/GenBank/DDBJ whole genome shotgun (WGS) entry which is preliminary data.</text>
</comment>